<dbReference type="Pfam" id="PF13306">
    <property type="entry name" value="LRR_5"/>
    <property type="match status" value="5"/>
</dbReference>
<dbReference type="EMBL" id="PESN01000001">
    <property type="protein sequence ID" value="PIN28155.1"/>
    <property type="molecule type" value="Genomic_DNA"/>
</dbReference>
<dbReference type="Proteomes" id="UP000230500">
    <property type="component" value="Unassembled WGS sequence"/>
</dbReference>
<evidence type="ECO:0000313" key="2">
    <source>
        <dbReference type="EMBL" id="PIN28155.1"/>
    </source>
</evidence>
<name>A0A2G9IEI3_PREIN</name>
<dbReference type="RefSeq" id="WP_099976318.1">
    <property type="nucleotide sequence ID" value="NZ_PESN01000001.1"/>
</dbReference>
<organism evidence="2 3">
    <name type="scientific">Prevotella intermedia</name>
    <dbReference type="NCBI Taxonomy" id="28131"/>
    <lineage>
        <taxon>Bacteria</taxon>
        <taxon>Pseudomonadati</taxon>
        <taxon>Bacteroidota</taxon>
        <taxon>Bacteroidia</taxon>
        <taxon>Bacteroidales</taxon>
        <taxon>Prevotellaceae</taxon>
        <taxon>Prevotella</taxon>
    </lineage>
</organism>
<feature type="chain" id="PRO_5013970497" description="Cell surface protein" evidence="1">
    <location>
        <begin position="24"/>
        <end position="1117"/>
    </location>
</feature>
<dbReference type="PANTHER" id="PTHR45661">
    <property type="entry name" value="SURFACE ANTIGEN"/>
    <property type="match status" value="1"/>
</dbReference>
<dbReference type="Gene3D" id="3.80.10.10">
    <property type="entry name" value="Ribonuclease Inhibitor"/>
    <property type="match status" value="3"/>
</dbReference>
<dbReference type="AlphaFoldDB" id="A0A2G9IEI3"/>
<dbReference type="SUPFAM" id="SSF52058">
    <property type="entry name" value="L domain-like"/>
    <property type="match status" value="1"/>
</dbReference>
<protein>
    <recommendedName>
        <fullName evidence="4">Cell surface protein</fullName>
    </recommendedName>
</protein>
<accession>A0A2G9IEI3</accession>
<gene>
    <name evidence="2" type="ORF">CUC04_01265</name>
</gene>
<keyword evidence="1" id="KW-0732">Signal</keyword>
<feature type="signal peptide" evidence="1">
    <location>
        <begin position="1"/>
        <end position="23"/>
    </location>
</feature>
<proteinExistence type="predicted"/>
<sequence>MKQKRLFSMLLLAMVLSATEAFAQTVGTVFEYGGCEYRVSKKDVDPNPALSKYEVLVLTVKGSGKVTIPIKVQSPEGMDREWYNVVGCVAWESKVQDGVTEVEFSEGFKEISNNSFRKPQTLQKVIIPKSCEKVGIGCFVDCPKLTSFEVKSGNMNYKTASDGSLLSYNGKQLVYVPAGKAGEYSVPNNVEEIMPSAFSNCKKMTKITIPASVTKISENGEYPSFNTSGTHFTVLGGNNFCDKDGLLCDKEGKKLLHVPFKYDKLEQPTEKLKIPDGITEVSQNAAIGSSIKQLDLNQTKIIGNNAFNSCSALESVTIGKDVNKIGQGAFTNCQFIETFVVDKQNSNYVAKDGVIFTKDGKNLLLYPCGKKNDYTVPEGTIKIEDFAFSDVQNLENVTIAKTVKTICPSAFKGAKILKKVDFQGTTNLETIGDHAFQNTKLENITIPASVKNLEGAGFADIETLKEVHFADGCQLKELSGNLFQNAKNLKTVSFDGTNSLEKISSYVFFNCPKLETFKIPKTVSEIASGAFKGTKGLKTVEFEKGSVLTRIGNGAFADCGITHITLPESIKLIESFAFDHCSNLTEIKLPKNLQEVQKGAFNFCENLLRFIVDKGNTKYSTLDGMLCDFDKKVLQVFPAGKANSKYTLVPYFEKVAQFCFYGSNKVTNITFPRTVKEIESRAIALCNKLESLSFMGEDNVPTLNADIMYESGNKKNVTIYVRKKWYETGSNDETIKKYNQTFKEVHPSFVSSKGYDRGTEFFPTSMKNVGAISFYTERTSVILDKTAKEDAVTTPDRFGKTFPEKTYDVSSILDFAYEKATKVKAIVSLADMGYVGMNSFKGTSIKDIYFVGNAPGELGSVNYEQPDSYPFKDGQNIYVKESKVANYKSKWQVENHTLNITHKIPQETNKNGGTVCFPFDVKYPEGQGDKDIKPYVPVDYTYAYAASNPIVRAYSLDDYYVPAYVGALIRSKKTATVNSYCQMDEDQMHKEDKLTAVGYNKNADNRMVGAVEDVTITNESGFQYYAFSKKYGKFVKINDGVTFPYFKAYFCLKNSSTSPAKGFSIVYDEEDVPAGIDGITDFGKDNDNAPYYNLNGVQVSKPTKGVYIHNGKKVIIK</sequence>
<evidence type="ECO:0008006" key="4">
    <source>
        <dbReference type="Google" id="ProtNLM"/>
    </source>
</evidence>
<dbReference type="InterPro" id="IPR032675">
    <property type="entry name" value="LRR_dom_sf"/>
</dbReference>
<comment type="caution">
    <text evidence="2">The sequence shown here is derived from an EMBL/GenBank/DDBJ whole genome shotgun (WGS) entry which is preliminary data.</text>
</comment>
<evidence type="ECO:0000256" key="1">
    <source>
        <dbReference type="SAM" id="SignalP"/>
    </source>
</evidence>
<dbReference type="InterPro" id="IPR026906">
    <property type="entry name" value="LRR_5"/>
</dbReference>
<dbReference type="InterPro" id="IPR053139">
    <property type="entry name" value="Surface_bspA-like"/>
</dbReference>
<evidence type="ECO:0000313" key="3">
    <source>
        <dbReference type="Proteomes" id="UP000230500"/>
    </source>
</evidence>
<reference evidence="2 3" key="1">
    <citation type="submission" date="2017-11" db="EMBL/GenBank/DDBJ databases">
        <title>Genome sequencing of Prevotella intermedia KCOM 2069.</title>
        <authorList>
            <person name="Kook J.-K."/>
            <person name="Park S.-N."/>
            <person name="Lim Y.K."/>
        </authorList>
    </citation>
    <scope>NUCLEOTIDE SEQUENCE [LARGE SCALE GENOMIC DNA]</scope>
    <source>
        <strain evidence="2 3">KCOM 2069</strain>
    </source>
</reference>
<dbReference type="PANTHER" id="PTHR45661:SF3">
    <property type="entry name" value="IG-LIKE DOMAIN-CONTAINING PROTEIN"/>
    <property type="match status" value="1"/>
</dbReference>